<proteinExistence type="predicted"/>
<gene>
    <name evidence="2" type="ORF">MRAB57_5099</name>
</gene>
<protein>
    <submittedName>
        <fullName evidence="2">Mycobacterium rhizamassiliense ORFan</fullName>
    </submittedName>
</protein>
<accession>A0A2U3P0I7</accession>
<dbReference type="AlphaFoldDB" id="A0A2U3P0I7"/>
<keyword evidence="3" id="KW-1185">Reference proteome</keyword>
<dbReference type="Proteomes" id="UP000240988">
    <property type="component" value="Unassembled WGS sequence"/>
</dbReference>
<dbReference type="EMBL" id="FUFA01000005">
    <property type="protein sequence ID" value="SPM37256.1"/>
    <property type="molecule type" value="Genomic_DNA"/>
</dbReference>
<reference evidence="2 3" key="1">
    <citation type="submission" date="2017-01" db="EMBL/GenBank/DDBJ databases">
        <authorList>
            <consortium name="Urmite Genomes"/>
        </authorList>
    </citation>
    <scope>NUCLEOTIDE SEQUENCE [LARGE SCALE GENOMIC DNA]</scope>
    <source>
        <strain evidence="2 3">AB57</strain>
    </source>
</reference>
<keyword evidence="1" id="KW-1133">Transmembrane helix</keyword>
<name>A0A2U3P0I7_9MYCO</name>
<evidence type="ECO:0000313" key="3">
    <source>
        <dbReference type="Proteomes" id="UP000240988"/>
    </source>
</evidence>
<organism evidence="2 3">
    <name type="scientific">Mycobacterium rhizamassiliense</name>
    <dbReference type="NCBI Taxonomy" id="1841860"/>
    <lineage>
        <taxon>Bacteria</taxon>
        <taxon>Bacillati</taxon>
        <taxon>Actinomycetota</taxon>
        <taxon>Actinomycetes</taxon>
        <taxon>Mycobacteriales</taxon>
        <taxon>Mycobacteriaceae</taxon>
        <taxon>Mycobacterium</taxon>
    </lineage>
</organism>
<keyword evidence="1" id="KW-0812">Transmembrane</keyword>
<keyword evidence="1" id="KW-0472">Membrane</keyword>
<evidence type="ECO:0000313" key="2">
    <source>
        <dbReference type="EMBL" id="SPM37256.1"/>
    </source>
</evidence>
<evidence type="ECO:0000256" key="1">
    <source>
        <dbReference type="SAM" id="Phobius"/>
    </source>
</evidence>
<feature type="transmembrane region" description="Helical" evidence="1">
    <location>
        <begin position="12"/>
        <end position="34"/>
    </location>
</feature>
<sequence>MPGPVNESDGYVLLTICALCATLLLLAAFLLLVVTA</sequence>